<dbReference type="InterPro" id="IPR003593">
    <property type="entry name" value="AAA+_ATPase"/>
</dbReference>
<keyword evidence="2" id="KW-0813">Transport</keyword>
<reference evidence="7 8" key="1">
    <citation type="submission" date="2016-10" db="EMBL/GenBank/DDBJ databases">
        <authorList>
            <person name="de Groot N.N."/>
        </authorList>
    </citation>
    <scope>NUCLEOTIDE SEQUENCE [LARGE SCALE GENOMIC DNA]</scope>
    <source>
        <strain evidence="7 8">WG14</strain>
    </source>
</reference>
<sequence length="235" mass="25692">MSILSLKEITAGYGKAVVLENMSLEVKEGECHAVLGPNGAGKSTLLKTITGTVVPTAGEIQFLGEKINGMSTHKIARKGVSLSPENRRLFSDLTVHENLTIATIFTDETKSKENLNFVYEIFPRLKERVSQKAGTMSGGEQQMLAVGRALMMDPKILLLDEPSMGLAQIIKEQIFNGIKKIKETGKTILIVEQDSTMVMPIADKISIFEHGHIIFEGTSNELKNNDSIKSAYLGL</sequence>
<dbReference type="CDD" id="cd03224">
    <property type="entry name" value="ABC_TM1139_LivF_branched"/>
    <property type="match status" value="1"/>
</dbReference>
<comment type="similarity">
    <text evidence="1">Belongs to the ABC transporter superfamily.</text>
</comment>
<dbReference type="PROSITE" id="PS00211">
    <property type="entry name" value="ABC_TRANSPORTER_1"/>
    <property type="match status" value="1"/>
</dbReference>
<protein>
    <submittedName>
        <fullName evidence="7">L-leucine ABC transporter ATP-binding protein /L-isoleucine ABC transporter ATP-binding protein /L-valine ABC transporter ATP-binding protein</fullName>
    </submittedName>
</protein>
<dbReference type="Pfam" id="PF00005">
    <property type="entry name" value="ABC_tran"/>
    <property type="match status" value="1"/>
</dbReference>
<evidence type="ECO:0000256" key="5">
    <source>
        <dbReference type="ARBA" id="ARBA00022970"/>
    </source>
</evidence>
<dbReference type="GO" id="GO:0016887">
    <property type="term" value="F:ATP hydrolysis activity"/>
    <property type="evidence" value="ECO:0007669"/>
    <property type="project" value="InterPro"/>
</dbReference>
<dbReference type="EMBL" id="FMYV01000001">
    <property type="protein sequence ID" value="SDB95871.1"/>
    <property type="molecule type" value="Genomic_DNA"/>
</dbReference>
<dbReference type="PANTHER" id="PTHR43820">
    <property type="entry name" value="HIGH-AFFINITY BRANCHED-CHAIN AMINO ACID TRANSPORT ATP-BINDING PROTEIN LIVF"/>
    <property type="match status" value="1"/>
</dbReference>
<dbReference type="InterPro" id="IPR027417">
    <property type="entry name" value="P-loop_NTPase"/>
</dbReference>
<evidence type="ECO:0000256" key="3">
    <source>
        <dbReference type="ARBA" id="ARBA00022741"/>
    </source>
</evidence>
<dbReference type="PROSITE" id="PS50893">
    <property type="entry name" value="ABC_TRANSPORTER_2"/>
    <property type="match status" value="1"/>
</dbReference>
<feature type="domain" description="ABC transporter" evidence="6">
    <location>
        <begin position="4"/>
        <end position="235"/>
    </location>
</feature>
<evidence type="ECO:0000256" key="1">
    <source>
        <dbReference type="ARBA" id="ARBA00005417"/>
    </source>
</evidence>
<evidence type="ECO:0000313" key="7">
    <source>
        <dbReference type="EMBL" id="SDB95871.1"/>
    </source>
</evidence>
<evidence type="ECO:0000313" key="8">
    <source>
        <dbReference type="Proteomes" id="UP000199322"/>
    </source>
</evidence>
<dbReference type="SUPFAM" id="SSF52540">
    <property type="entry name" value="P-loop containing nucleoside triphosphate hydrolases"/>
    <property type="match status" value="1"/>
</dbReference>
<evidence type="ECO:0000256" key="2">
    <source>
        <dbReference type="ARBA" id="ARBA00022448"/>
    </source>
</evidence>
<accession>A0A1G6HNS4</accession>
<dbReference type="GO" id="GO:0005524">
    <property type="term" value="F:ATP binding"/>
    <property type="evidence" value="ECO:0007669"/>
    <property type="project" value="UniProtKB-KW"/>
</dbReference>
<keyword evidence="3" id="KW-0547">Nucleotide-binding</keyword>
<organism evidence="7 8">
    <name type="scientific">Geotoga petraea</name>
    <dbReference type="NCBI Taxonomy" id="28234"/>
    <lineage>
        <taxon>Bacteria</taxon>
        <taxon>Thermotogati</taxon>
        <taxon>Thermotogota</taxon>
        <taxon>Thermotogae</taxon>
        <taxon>Petrotogales</taxon>
        <taxon>Petrotogaceae</taxon>
        <taxon>Geotoga</taxon>
    </lineage>
</organism>
<dbReference type="SMART" id="SM00382">
    <property type="entry name" value="AAA"/>
    <property type="match status" value="1"/>
</dbReference>
<evidence type="ECO:0000259" key="6">
    <source>
        <dbReference type="PROSITE" id="PS50893"/>
    </source>
</evidence>
<keyword evidence="5" id="KW-0029">Amino-acid transport</keyword>
<proteinExistence type="inferred from homology"/>
<dbReference type="AlphaFoldDB" id="A0A1G6HNS4"/>
<dbReference type="PANTHER" id="PTHR43820:SF4">
    <property type="entry name" value="HIGH-AFFINITY BRANCHED-CHAIN AMINO ACID TRANSPORT ATP-BINDING PROTEIN LIVF"/>
    <property type="match status" value="1"/>
</dbReference>
<dbReference type="GO" id="GO:0015658">
    <property type="term" value="F:branched-chain amino acid transmembrane transporter activity"/>
    <property type="evidence" value="ECO:0007669"/>
    <property type="project" value="TreeGrafter"/>
</dbReference>
<dbReference type="Proteomes" id="UP000199322">
    <property type="component" value="Unassembled WGS sequence"/>
</dbReference>
<keyword evidence="4 7" id="KW-0067">ATP-binding</keyword>
<dbReference type="InterPro" id="IPR003439">
    <property type="entry name" value="ABC_transporter-like_ATP-bd"/>
</dbReference>
<keyword evidence="8" id="KW-1185">Reference proteome</keyword>
<dbReference type="InterPro" id="IPR052156">
    <property type="entry name" value="BCAA_Transport_ATP-bd_LivF"/>
</dbReference>
<name>A0A1G6HNS4_9BACT</name>
<dbReference type="GO" id="GO:0015807">
    <property type="term" value="P:L-amino acid transport"/>
    <property type="evidence" value="ECO:0007669"/>
    <property type="project" value="TreeGrafter"/>
</dbReference>
<dbReference type="STRING" id="28234.SAMN04488588_0034"/>
<dbReference type="Gene3D" id="3.40.50.300">
    <property type="entry name" value="P-loop containing nucleotide triphosphate hydrolases"/>
    <property type="match status" value="1"/>
</dbReference>
<gene>
    <name evidence="7" type="ORF">SAMN04488588_0034</name>
</gene>
<evidence type="ECO:0000256" key="4">
    <source>
        <dbReference type="ARBA" id="ARBA00022840"/>
    </source>
</evidence>
<dbReference type="InterPro" id="IPR017871">
    <property type="entry name" value="ABC_transporter-like_CS"/>
</dbReference>